<dbReference type="PANTHER" id="PTHR11188">
    <property type="entry name" value="ARRESTIN DOMAIN CONTAINING PROTEIN"/>
    <property type="match status" value="1"/>
</dbReference>
<dbReference type="SMART" id="SM01017">
    <property type="entry name" value="Arrestin_C"/>
    <property type="match status" value="1"/>
</dbReference>
<reference evidence="4 5" key="1">
    <citation type="journal article" date="2023" name="Sci. Data">
        <title>Genome assembly of the Korean intertidal mud-creeper Batillaria attramentaria.</title>
        <authorList>
            <person name="Patra A.K."/>
            <person name="Ho P.T."/>
            <person name="Jun S."/>
            <person name="Lee S.J."/>
            <person name="Kim Y."/>
            <person name="Won Y.J."/>
        </authorList>
    </citation>
    <scope>NUCLEOTIDE SEQUENCE [LARGE SCALE GENOMIC DNA]</scope>
    <source>
        <strain evidence="4">Wonlab-2016</strain>
    </source>
</reference>
<dbReference type="InterPro" id="IPR014752">
    <property type="entry name" value="Arrestin-like_C"/>
</dbReference>
<comment type="similarity">
    <text evidence="1">Belongs to the arrestin family.</text>
</comment>
<dbReference type="AlphaFoldDB" id="A0ABD0KIP1"/>
<proteinExistence type="inferred from homology"/>
<feature type="region of interest" description="Disordered" evidence="2">
    <location>
        <begin position="113"/>
        <end position="132"/>
    </location>
</feature>
<dbReference type="Gene3D" id="2.60.40.640">
    <property type="match status" value="2"/>
</dbReference>
<dbReference type="InterPro" id="IPR050357">
    <property type="entry name" value="Arrestin_domain-protein"/>
</dbReference>
<dbReference type="Pfam" id="PF00339">
    <property type="entry name" value="Arrestin_N"/>
    <property type="match status" value="1"/>
</dbReference>
<evidence type="ECO:0000259" key="3">
    <source>
        <dbReference type="SMART" id="SM01017"/>
    </source>
</evidence>
<evidence type="ECO:0000313" key="4">
    <source>
        <dbReference type="EMBL" id="KAK7486831.1"/>
    </source>
</evidence>
<dbReference type="InterPro" id="IPR011021">
    <property type="entry name" value="Arrestin-like_N"/>
</dbReference>
<name>A0ABD0KIP1_9CAEN</name>
<feature type="region of interest" description="Disordered" evidence="2">
    <location>
        <begin position="426"/>
        <end position="453"/>
    </location>
</feature>
<feature type="compositionally biased region" description="Basic and acidic residues" evidence="2">
    <location>
        <begin position="113"/>
        <end position="123"/>
    </location>
</feature>
<dbReference type="SUPFAM" id="SSF81296">
    <property type="entry name" value="E set domains"/>
    <property type="match status" value="2"/>
</dbReference>
<feature type="domain" description="Arrestin C-terminal-like" evidence="3">
    <location>
        <begin position="230"/>
        <end position="356"/>
    </location>
</feature>
<evidence type="ECO:0000256" key="1">
    <source>
        <dbReference type="ARBA" id="ARBA00005298"/>
    </source>
</evidence>
<comment type="caution">
    <text evidence="4">The sequence shown here is derived from an EMBL/GenBank/DDBJ whole genome shotgun (WGS) entry which is preliminary data.</text>
</comment>
<evidence type="ECO:0000256" key="2">
    <source>
        <dbReference type="SAM" id="MobiDB-lite"/>
    </source>
</evidence>
<evidence type="ECO:0000313" key="5">
    <source>
        <dbReference type="Proteomes" id="UP001519460"/>
    </source>
</evidence>
<protein>
    <recommendedName>
        <fullName evidence="3">Arrestin C-terminal-like domain-containing protein</fullName>
    </recommendedName>
</protein>
<accession>A0ABD0KIP1</accession>
<feature type="non-terminal residue" evidence="4">
    <location>
        <position position="1"/>
    </location>
</feature>
<dbReference type="Proteomes" id="UP001519460">
    <property type="component" value="Unassembled WGS sequence"/>
</dbReference>
<dbReference type="EMBL" id="JACVVK020000173">
    <property type="protein sequence ID" value="KAK7486831.1"/>
    <property type="molecule type" value="Genomic_DNA"/>
</dbReference>
<dbReference type="PANTHER" id="PTHR11188:SF176">
    <property type="entry name" value="ARRESTIN DOMAIN-CONTAINING PROTEIN 1"/>
    <property type="match status" value="1"/>
</dbReference>
<sequence length="453" mass="51854">VELRFRGAARAKWREYVNEGMRRTEIEHEKEEIYFDDRFCLWGKVTEEGRWESREVLKRGRHLFPFQYKLPEGIPCSFEGPEASVRYTVHGLLARTSGADMTTQRHVTVLRDLDSKRDSEKRTPSSIDGGNSQSPRLSFWGLEGEIFTSLDCISRFASICNPMDTADWLTSPRWEKDEMKLKGSEIKLPIAQEMERFILPPLTSASTTLATPRHALEDHAERAFSSTCCRPGRVACSLSVLKRSYVPGETIRADVQMHNSSMRKSGMCRLQLKQLLTYGESFTRALVLQEVKLYDCIRPGQRRQWRDVTLHVPPTCPSRLSKCRVIDVRYCVAVEALFTDAVLYAAVPVTIVTVPERGIIPIRWTYKECTTYLDEVPVGDGRLMTKSSTETDSFQPKYKYYEEVRDSRKDRFLILKFRQSPGVRRRQLMGCGEPGESRTETTDTTTGAGESQA</sequence>
<dbReference type="Pfam" id="PF02752">
    <property type="entry name" value="Arrestin_C"/>
    <property type="match status" value="1"/>
</dbReference>
<keyword evidence="5" id="KW-1185">Reference proteome</keyword>
<dbReference type="InterPro" id="IPR014756">
    <property type="entry name" value="Ig_E-set"/>
</dbReference>
<organism evidence="4 5">
    <name type="scientific">Batillaria attramentaria</name>
    <dbReference type="NCBI Taxonomy" id="370345"/>
    <lineage>
        <taxon>Eukaryota</taxon>
        <taxon>Metazoa</taxon>
        <taxon>Spiralia</taxon>
        <taxon>Lophotrochozoa</taxon>
        <taxon>Mollusca</taxon>
        <taxon>Gastropoda</taxon>
        <taxon>Caenogastropoda</taxon>
        <taxon>Sorbeoconcha</taxon>
        <taxon>Cerithioidea</taxon>
        <taxon>Batillariidae</taxon>
        <taxon>Batillaria</taxon>
    </lineage>
</organism>
<gene>
    <name evidence="4" type="ORF">BaRGS_00021978</name>
</gene>
<dbReference type="InterPro" id="IPR011022">
    <property type="entry name" value="Arrestin_C-like"/>
</dbReference>